<dbReference type="GO" id="GO:0016604">
    <property type="term" value="C:nuclear body"/>
    <property type="evidence" value="ECO:0007669"/>
    <property type="project" value="EnsemblFungi"/>
</dbReference>
<dbReference type="GeneID" id="34525680"/>
<dbReference type="SUPFAM" id="SSF46785">
    <property type="entry name" value="Winged helix' DNA-binding domain"/>
    <property type="match status" value="2"/>
</dbReference>
<evidence type="ECO:0000313" key="11">
    <source>
        <dbReference type="Proteomes" id="UP000006310"/>
    </source>
</evidence>
<reference evidence="11" key="2">
    <citation type="submission" date="2012-08" db="EMBL/GenBank/DDBJ databases">
        <title>Genome sequence of Kazachstania naganishii.</title>
        <authorList>
            <person name="Gordon J.L."/>
            <person name="Armisen D."/>
            <person name="Proux-Wera E."/>
            <person name="OhEigeartaigh S.S."/>
            <person name="Byrne K.P."/>
            <person name="Wolfe K.H."/>
        </authorList>
    </citation>
    <scope>NUCLEOTIDE SEQUENCE [LARGE SCALE GENOMIC DNA]</scope>
    <source>
        <strain evidence="11">ATCC MYA-139 / BCRC 22969 / CBS 8797 / CCRC 22969 / KCTC 17520 / NBRC 10181 / NCYC 3082</strain>
    </source>
</reference>
<dbReference type="InterPro" id="IPR036390">
    <property type="entry name" value="WH_DNA-bd_sf"/>
</dbReference>
<evidence type="ECO:0000256" key="7">
    <source>
        <dbReference type="ARBA" id="ARBA00022927"/>
    </source>
</evidence>
<dbReference type="PANTHER" id="PTHR12806:SF0">
    <property type="entry name" value="VACUOLAR-SORTING PROTEIN SNF8"/>
    <property type="match status" value="1"/>
</dbReference>
<reference evidence="10 11" key="1">
    <citation type="journal article" date="2011" name="Proc. Natl. Acad. Sci. U.S.A.">
        <title>Evolutionary erosion of yeast sex chromosomes by mating-type switching accidents.</title>
        <authorList>
            <person name="Gordon J.L."/>
            <person name="Armisen D."/>
            <person name="Proux-Wera E."/>
            <person name="Oheigeartaigh S.S."/>
            <person name="Byrne K.P."/>
            <person name="Wolfe K.H."/>
        </authorList>
    </citation>
    <scope>NUCLEOTIDE SEQUENCE [LARGE SCALE GENOMIC DNA]</scope>
    <source>
        <strain evidence="11">ATCC MYA-139 / BCRC 22969 / CBS 8797 / CCRC 22969 / KCTC 17520 / NBRC 10181 / NCYC 3082</strain>
    </source>
</reference>
<sequence length="236" mass="27069">MKKFGVAAFEQNDSSYDDTLIQFNKQSGELKEQLKVFQDKLTEFAQVHNDELKSNPEFRSKFMRMCNTIGIDPLSIFINKDKHLFTVNDFIYELSIKIIQICRETKDINGGLISYKELLTTFFGHLKVTEEDLDEAVSILSVLDGGFETIKIRNDKILRSIPNELTTDQTQILEICSILGYASVSLLKANLSWTTVRSKSVLSEMVTTGLLWIDDQTNSNELFYWDPSWITKAINQ</sequence>
<evidence type="ECO:0000256" key="8">
    <source>
        <dbReference type="ARBA" id="ARBA00023136"/>
    </source>
</evidence>
<evidence type="ECO:0000256" key="1">
    <source>
        <dbReference type="ARBA" id="ARBA00004481"/>
    </source>
</evidence>
<dbReference type="GO" id="GO:0006623">
    <property type="term" value="P:protein targeting to vacuole"/>
    <property type="evidence" value="ECO:0007669"/>
    <property type="project" value="EnsemblFungi"/>
</dbReference>
<dbReference type="InterPro" id="IPR036388">
    <property type="entry name" value="WH-like_DNA-bd_sf"/>
</dbReference>
<evidence type="ECO:0000256" key="3">
    <source>
        <dbReference type="ARBA" id="ARBA00009834"/>
    </source>
</evidence>
<dbReference type="OrthoDB" id="283883at2759"/>
<dbReference type="InterPro" id="IPR016689">
    <property type="entry name" value="ESCRT-2_cplx_Snf8"/>
</dbReference>
<evidence type="ECO:0000256" key="5">
    <source>
        <dbReference type="ARBA" id="ARBA00022490"/>
    </source>
</evidence>
<gene>
    <name evidence="10" type="primary">KNAG0D02410</name>
    <name evidence="10" type="ordered locus">KNAG_0D02410</name>
</gene>
<proteinExistence type="inferred from homology"/>
<evidence type="ECO:0000256" key="9">
    <source>
        <dbReference type="PIRNR" id="PIRNR017215"/>
    </source>
</evidence>
<dbReference type="GO" id="GO:0000742">
    <property type="term" value="P:karyogamy involved in conjugation with cellular fusion"/>
    <property type="evidence" value="ECO:0007669"/>
    <property type="project" value="EnsemblFungi"/>
</dbReference>
<dbReference type="GO" id="GO:0000814">
    <property type="term" value="C:ESCRT II complex"/>
    <property type="evidence" value="ECO:0007669"/>
    <property type="project" value="UniProtKB-UniRule"/>
</dbReference>
<dbReference type="AlphaFoldDB" id="J7S6Y5"/>
<dbReference type="FunFam" id="1.10.10.10:FF:000397">
    <property type="entry name" value="Vacuolar-sorting protein SNF8"/>
    <property type="match status" value="1"/>
</dbReference>
<comment type="subcellular location">
    <subcellularLocation>
        <location evidence="2">Cytoplasm</location>
    </subcellularLocation>
    <subcellularLocation>
        <location evidence="1">Endosome membrane</location>
        <topology evidence="1">Peripheral membrane protein</topology>
    </subcellularLocation>
</comment>
<dbReference type="Pfam" id="PF04157">
    <property type="entry name" value="EAP30"/>
    <property type="match status" value="1"/>
</dbReference>
<dbReference type="PIRSF" id="PIRSF017215">
    <property type="entry name" value="ESCRT2_Vps22"/>
    <property type="match status" value="1"/>
</dbReference>
<dbReference type="eggNOG" id="KOG3341">
    <property type="taxonomic scope" value="Eukaryota"/>
</dbReference>
<keyword evidence="11" id="KW-1185">Reference proteome</keyword>
<dbReference type="OMA" id="QIVEVCM"/>
<organism evidence="10 11">
    <name type="scientific">Huiozyma naganishii (strain ATCC MYA-139 / BCRC 22969 / CBS 8797 / KCTC 17520 / NBRC 10181 / NCYC 3082 / Yp74L-3)</name>
    <name type="common">Yeast</name>
    <name type="synonym">Kazachstania naganishii</name>
    <dbReference type="NCBI Taxonomy" id="1071383"/>
    <lineage>
        <taxon>Eukaryota</taxon>
        <taxon>Fungi</taxon>
        <taxon>Dikarya</taxon>
        <taxon>Ascomycota</taxon>
        <taxon>Saccharomycotina</taxon>
        <taxon>Saccharomycetes</taxon>
        <taxon>Saccharomycetales</taxon>
        <taxon>Saccharomycetaceae</taxon>
        <taxon>Huiozyma</taxon>
    </lineage>
</organism>
<protein>
    <recommendedName>
        <fullName evidence="9">Vacuolar-sorting protein SNF8</fullName>
    </recommendedName>
</protein>
<dbReference type="EMBL" id="HE978317">
    <property type="protein sequence ID" value="CCK69991.1"/>
    <property type="molecule type" value="Genomic_DNA"/>
</dbReference>
<name>J7S6Y5_HUIN7</name>
<dbReference type="GO" id="GO:0000122">
    <property type="term" value="P:negative regulation of transcription by RNA polymerase II"/>
    <property type="evidence" value="ECO:0007669"/>
    <property type="project" value="EnsemblFungi"/>
</dbReference>
<evidence type="ECO:0000256" key="2">
    <source>
        <dbReference type="ARBA" id="ARBA00004496"/>
    </source>
</evidence>
<dbReference type="GO" id="GO:1904669">
    <property type="term" value="P:ATP export"/>
    <property type="evidence" value="ECO:0007669"/>
    <property type="project" value="EnsemblFungi"/>
</dbReference>
<dbReference type="InterPro" id="IPR040608">
    <property type="entry name" value="Snf8/Vps36"/>
</dbReference>
<comment type="subunit">
    <text evidence="9">Component of the endosomal sorting complex required for transport II (ESCRT-II).</text>
</comment>
<keyword evidence="6" id="KW-0967">Endosome</keyword>
<keyword evidence="7 9" id="KW-0653">Protein transport</keyword>
<accession>J7S6Y5</accession>
<keyword evidence="8" id="KW-0472">Membrane</keyword>
<keyword evidence="5" id="KW-0963">Cytoplasm</keyword>
<dbReference type="KEGG" id="kng:KNAG_0D02410"/>
<comment type="similarity">
    <text evidence="3 9">Belongs to the SNF8 family.</text>
</comment>
<dbReference type="Gene3D" id="6.10.140.180">
    <property type="match status" value="1"/>
</dbReference>
<dbReference type="Gene3D" id="1.10.10.10">
    <property type="entry name" value="Winged helix-like DNA-binding domain superfamily/Winged helix DNA-binding domain"/>
    <property type="match status" value="2"/>
</dbReference>
<evidence type="ECO:0000256" key="4">
    <source>
        <dbReference type="ARBA" id="ARBA00022448"/>
    </source>
</evidence>
<keyword evidence="4 9" id="KW-0813">Transport</keyword>
<evidence type="ECO:0000313" key="10">
    <source>
        <dbReference type="EMBL" id="CCK69991.1"/>
    </source>
</evidence>
<evidence type="ECO:0000256" key="6">
    <source>
        <dbReference type="ARBA" id="ARBA00022753"/>
    </source>
</evidence>
<dbReference type="STRING" id="1071383.J7S6Y5"/>
<dbReference type="Proteomes" id="UP000006310">
    <property type="component" value="Chromosome 4"/>
</dbReference>
<comment type="function">
    <text evidence="9">Component of the endosomal sorting complex required for transport II (ESCRT-II), which is required for multivesicular body (MVB) formation and sorting of endosomal cargo proteins into MVBs.</text>
</comment>
<dbReference type="GO" id="GO:0043328">
    <property type="term" value="P:protein transport to vacuole involved in ubiquitin-dependent protein catabolic process via the multivesicular body sorting pathway"/>
    <property type="evidence" value="ECO:0007669"/>
    <property type="project" value="EnsemblFungi"/>
</dbReference>
<dbReference type="HOGENOM" id="CLU_070147_0_1_1"/>
<dbReference type="PANTHER" id="PTHR12806">
    <property type="entry name" value="EAP30 SUBUNIT OF ELL COMPLEX"/>
    <property type="match status" value="1"/>
</dbReference>
<dbReference type="RefSeq" id="XP_022464237.1">
    <property type="nucleotide sequence ID" value="XM_022607664.1"/>
</dbReference>